<evidence type="ECO:0000313" key="2">
    <source>
        <dbReference type="EMBL" id="WOE74057.1"/>
    </source>
</evidence>
<evidence type="ECO:0000256" key="1">
    <source>
        <dbReference type="SAM" id="SignalP"/>
    </source>
</evidence>
<reference evidence="2 3" key="1">
    <citation type="submission" date="2023-10" db="EMBL/GenBank/DDBJ databases">
        <title>Complete genome sequence of a Sphingomonadaceae bacterium.</title>
        <authorList>
            <person name="Yan C."/>
        </authorList>
    </citation>
    <scope>NUCLEOTIDE SEQUENCE [LARGE SCALE GENOMIC DNA]</scope>
    <source>
        <strain evidence="2 3">SCSIO 66989</strain>
    </source>
</reference>
<feature type="signal peptide" evidence="1">
    <location>
        <begin position="1"/>
        <end position="25"/>
    </location>
</feature>
<dbReference type="EMBL" id="CP136594">
    <property type="protein sequence ID" value="WOE74057.1"/>
    <property type="molecule type" value="Genomic_DNA"/>
</dbReference>
<gene>
    <name evidence="2" type="ORF">RB602_09305</name>
</gene>
<keyword evidence="1" id="KW-0732">Signal</keyword>
<dbReference type="KEGG" id="acoa:RB602_09305"/>
<keyword evidence="3" id="KW-1185">Reference proteome</keyword>
<dbReference type="AlphaFoldDB" id="A0AA97HZP5"/>
<accession>A0AA97HZP5</accession>
<evidence type="ECO:0000313" key="3">
    <source>
        <dbReference type="Proteomes" id="UP001302429"/>
    </source>
</evidence>
<feature type="chain" id="PRO_5041655303" description="Secreted protein" evidence="1">
    <location>
        <begin position="26"/>
        <end position="179"/>
    </location>
</feature>
<proteinExistence type="predicted"/>
<name>A0AA97HZP5_9SPHN</name>
<dbReference type="Proteomes" id="UP001302429">
    <property type="component" value="Chromosome"/>
</dbReference>
<evidence type="ECO:0008006" key="4">
    <source>
        <dbReference type="Google" id="ProtNLM"/>
    </source>
</evidence>
<protein>
    <recommendedName>
        <fullName evidence="4">Secreted protein</fullName>
    </recommendedName>
</protein>
<organism evidence="2 3">
    <name type="scientific">Alterisphingorhabdus coralli</name>
    <dbReference type="NCBI Taxonomy" id="3071408"/>
    <lineage>
        <taxon>Bacteria</taxon>
        <taxon>Pseudomonadati</taxon>
        <taxon>Pseudomonadota</taxon>
        <taxon>Alphaproteobacteria</taxon>
        <taxon>Sphingomonadales</taxon>
        <taxon>Sphingomonadaceae</taxon>
        <taxon>Alterisphingorhabdus (ex Yan et al. 2024)</taxon>
    </lineage>
</organism>
<dbReference type="RefSeq" id="WP_317080287.1">
    <property type="nucleotide sequence ID" value="NZ_CP136594.1"/>
</dbReference>
<sequence length="179" mass="18632">MTKMSKILAGALALSALASHQTAMAQDKCVTTEEAKAVATVVMPGIVTSLADSCKSTLPDTAALSQSSTFVDEVLAPAARTAFPSAFQTFRSAFGDGLPEGLGYDDMAPLMDAFIGQEVAKGVKPESCGAINALFETVQTMTPDQTSSLLVGFFQLVATAEEDPTKDLPFNVCPVTVSE</sequence>